<dbReference type="STRING" id="499555.BJL86_0876"/>
<accession>A0A173LM69</accession>
<dbReference type="RefSeq" id="WP_067473446.1">
    <property type="nucleotide sequence ID" value="NZ_CP015961.1"/>
</dbReference>
<reference evidence="1 2" key="1">
    <citation type="submission" date="2016-06" db="EMBL/GenBank/DDBJ databases">
        <title>Complete genome sequence of a saline-alkali tolerant type strain Dietzia timorensis ID05-A0528T.</title>
        <authorList>
            <person name="Wu X."/>
        </authorList>
    </citation>
    <scope>NUCLEOTIDE SEQUENCE [LARGE SCALE GENOMIC DNA]</scope>
    <source>
        <strain evidence="1 2">ID05-A0528</strain>
    </source>
</reference>
<dbReference type="AlphaFoldDB" id="A0A173LM69"/>
<protein>
    <submittedName>
        <fullName evidence="1">Uncharacterized protein</fullName>
    </submittedName>
</protein>
<organism evidence="1 2">
    <name type="scientific">Dietzia timorensis</name>
    <dbReference type="NCBI Taxonomy" id="499555"/>
    <lineage>
        <taxon>Bacteria</taxon>
        <taxon>Bacillati</taxon>
        <taxon>Actinomycetota</taxon>
        <taxon>Actinomycetes</taxon>
        <taxon>Mycobacteriales</taxon>
        <taxon>Dietziaceae</taxon>
        <taxon>Dietzia</taxon>
    </lineage>
</organism>
<evidence type="ECO:0000313" key="2">
    <source>
        <dbReference type="Proteomes" id="UP000186104"/>
    </source>
</evidence>
<name>A0A173LM69_9ACTN</name>
<dbReference type="KEGG" id="dtm:BJL86_0876"/>
<gene>
    <name evidence="1" type="ORF">BJL86_0876</name>
</gene>
<sequence>MKIARLRQGNRFAILKVLPAPAGDGVTLVFGTFTLTLNQDKSFRLANAIADICETQEPRESGKGK</sequence>
<dbReference type="EMBL" id="CP015961">
    <property type="protein sequence ID" value="ANI91670.1"/>
    <property type="molecule type" value="Genomic_DNA"/>
</dbReference>
<dbReference type="Proteomes" id="UP000186104">
    <property type="component" value="Chromosome"/>
</dbReference>
<keyword evidence="2" id="KW-1185">Reference proteome</keyword>
<evidence type="ECO:0000313" key="1">
    <source>
        <dbReference type="EMBL" id="ANI91670.1"/>
    </source>
</evidence>
<proteinExistence type="predicted"/>